<dbReference type="Pfam" id="PF00589">
    <property type="entry name" value="Phage_integrase"/>
    <property type="match status" value="1"/>
</dbReference>
<dbReference type="GO" id="GO:0006310">
    <property type="term" value="P:DNA recombination"/>
    <property type="evidence" value="ECO:0007669"/>
    <property type="project" value="UniProtKB-KW"/>
</dbReference>
<keyword evidence="2" id="KW-0229">DNA integration</keyword>
<dbReference type="PANTHER" id="PTHR30349:SF41">
    <property type="entry name" value="INTEGRASE_RECOMBINASE PROTEIN MJ0367-RELATED"/>
    <property type="match status" value="1"/>
</dbReference>
<dbReference type="GO" id="GO:0003677">
    <property type="term" value="F:DNA binding"/>
    <property type="evidence" value="ECO:0007669"/>
    <property type="project" value="UniProtKB-UniRule"/>
</dbReference>
<dbReference type="OrthoDB" id="9803188at2"/>
<keyword evidence="9" id="KW-1185">Reference proteome</keyword>
<evidence type="ECO:0000313" key="9">
    <source>
        <dbReference type="Proteomes" id="UP000298347"/>
    </source>
</evidence>
<evidence type="ECO:0000256" key="4">
    <source>
        <dbReference type="ARBA" id="ARBA00023172"/>
    </source>
</evidence>
<dbReference type="EMBL" id="SRJD01000020">
    <property type="protein sequence ID" value="TGA96720.1"/>
    <property type="molecule type" value="Genomic_DNA"/>
</dbReference>
<dbReference type="InterPro" id="IPR010998">
    <property type="entry name" value="Integrase_recombinase_N"/>
</dbReference>
<keyword evidence="3 5" id="KW-0238">DNA-binding</keyword>
<dbReference type="InterPro" id="IPR013762">
    <property type="entry name" value="Integrase-like_cat_sf"/>
</dbReference>
<dbReference type="AlphaFoldDB" id="A0A4Z0GIU3"/>
<feature type="domain" description="Tyr recombinase" evidence="6">
    <location>
        <begin position="167"/>
        <end position="368"/>
    </location>
</feature>
<dbReference type="InterPro" id="IPR028259">
    <property type="entry name" value="AP2-like_int_N"/>
</dbReference>
<evidence type="ECO:0000256" key="2">
    <source>
        <dbReference type="ARBA" id="ARBA00022908"/>
    </source>
</evidence>
<reference evidence="8 9" key="1">
    <citation type="journal article" date="2015" name="Int. J. Syst. Evol. Microbiol.">
        <title>Sporolactobacillus shoreae sp. nov. and Sporolactobacillus spathodeae sp. nov., two spore-forming lactic acid bacteria isolated from tree barks in Thailand.</title>
        <authorList>
            <person name="Thamacharoensuk T."/>
            <person name="Kitahara M."/>
            <person name="Ohkuma M."/>
            <person name="Thongchul N."/>
            <person name="Tanasupawat S."/>
        </authorList>
    </citation>
    <scope>NUCLEOTIDE SEQUENCE [LARGE SCALE GENOMIC DNA]</scope>
    <source>
        <strain evidence="8 9">BK92</strain>
    </source>
</reference>
<evidence type="ECO:0000256" key="5">
    <source>
        <dbReference type="PROSITE-ProRule" id="PRU01248"/>
    </source>
</evidence>
<proteinExistence type="inferred from homology"/>
<dbReference type="Pfam" id="PF14657">
    <property type="entry name" value="Arm-DNA-bind_4"/>
    <property type="match status" value="1"/>
</dbReference>
<dbReference type="PROSITE" id="PS51898">
    <property type="entry name" value="TYR_RECOMBINASE"/>
    <property type="match status" value="1"/>
</dbReference>
<accession>A0A4Z0GIU3</accession>
<evidence type="ECO:0000259" key="6">
    <source>
        <dbReference type="PROSITE" id="PS51898"/>
    </source>
</evidence>
<dbReference type="CDD" id="cd01189">
    <property type="entry name" value="INT_ICEBs1_C_like"/>
    <property type="match status" value="1"/>
</dbReference>
<dbReference type="RefSeq" id="WP_135349488.1">
    <property type="nucleotide sequence ID" value="NZ_SRJD01000020.1"/>
</dbReference>
<dbReference type="GO" id="GO:0015074">
    <property type="term" value="P:DNA integration"/>
    <property type="evidence" value="ECO:0007669"/>
    <property type="project" value="UniProtKB-KW"/>
</dbReference>
<dbReference type="PANTHER" id="PTHR30349">
    <property type="entry name" value="PHAGE INTEGRASE-RELATED"/>
    <property type="match status" value="1"/>
</dbReference>
<dbReference type="Gene3D" id="1.10.443.10">
    <property type="entry name" value="Intergrase catalytic core"/>
    <property type="match status" value="1"/>
</dbReference>
<dbReference type="Gene3D" id="1.10.150.130">
    <property type="match status" value="1"/>
</dbReference>
<dbReference type="PROSITE" id="PS51900">
    <property type="entry name" value="CB"/>
    <property type="match status" value="1"/>
</dbReference>
<dbReference type="Proteomes" id="UP000298347">
    <property type="component" value="Unassembled WGS sequence"/>
</dbReference>
<dbReference type="InterPro" id="IPR050090">
    <property type="entry name" value="Tyrosine_recombinase_XerCD"/>
</dbReference>
<keyword evidence="4" id="KW-0233">DNA recombination</keyword>
<feature type="domain" description="Core-binding (CB)" evidence="7">
    <location>
        <begin position="63"/>
        <end position="144"/>
    </location>
</feature>
<evidence type="ECO:0000259" key="7">
    <source>
        <dbReference type="PROSITE" id="PS51900"/>
    </source>
</evidence>
<sequence>MIQVKLTTRNRNGAWQYRVRYQDENGTWHEKSKGGFKREREARQEGQIATRKVEDGAYQNERITVSAYLDFWFDTYKKDKLAYNSQESIKRAIKVIKPEIGHLLLDKLNAITYQKFINKIAKKYAQSTVRTYHARYHDAFKTAVKIGYLTKNPAADVVISNREDNRDKKKILELSEIPKFITAAKTLGQKAYTALFLDLNTGLRCGELIALTWDDYEEPYLSINKTAVHRTHEGTFIDQPKTKSAYRRIKLDPTTNEVLKAWKSRQETDNDADGIKNIRNLIFPGEDGVYFSSHLTVRFWIRKACEFAGIDHISTHSLRHTHTVLEMDAGADIKYVSKRLGHAKESTTIGIYHHVSEHIADESAKRYDEFVGQLWGNGTQKDEKS</sequence>
<dbReference type="InterPro" id="IPR044068">
    <property type="entry name" value="CB"/>
</dbReference>
<gene>
    <name evidence="8" type="ORF">E4665_14385</name>
</gene>
<comment type="similarity">
    <text evidence="1">Belongs to the 'phage' integrase family.</text>
</comment>
<dbReference type="Pfam" id="PF14659">
    <property type="entry name" value="Phage_int_SAM_3"/>
    <property type="match status" value="1"/>
</dbReference>
<evidence type="ECO:0000256" key="1">
    <source>
        <dbReference type="ARBA" id="ARBA00008857"/>
    </source>
</evidence>
<comment type="caution">
    <text evidence="8">The sequence shown here is derived from an EMBL/GenBank/DDBJ whole genome shotgun (WGS) entry which is preliminary data.</text>
</comment>
<evidence type="ECO:0000313" key="8">
    <source>
        <dbReference type="EMBL" id="TGA96720.1"/>
    </source>
</evidence>
<protein>
    <submittedName>
        <fullName evidence="8">Site-specific integrase</fullName>
    </submittedName>
</protein>
<dbReference type="InterPro" id="IPR011010">
    <property type="entry name" value="DNA_brk_join_enz"/>
</dbReference>
<organism evidence="8 9">
    <name type="scientific">Sporolactobacillus shoreae</name>
    <dbReference type="NCBI Taxonomy" id="1465501"/>
    <lineage>
        <taxon>Bacteria</taxon>
        <taxon>Bacillati</taxon>
        <taxon>Bacillota</taxon>
        <taxon>Bacilli</taxon>
        <taxon>Bacillales</taxon>
        <taxon>Sporolactobacillaceae</taxon>
        <taxon>Sporolactobacillus</taxon>
    </lineage>
</organism>
<dbReference type="InterPro" id="IPR002104">
    <property type="entry name" value="Integrase_catalytic"/>
</dbReference>
<dbReference type="InterPro" id="IPR004107">
    <property type="entry name" value="Integrase_SAM-like_N"/>
</dbReference>
<dbReference type="SUPFAM" id="SSF56349">
    <property type="entry name" value="DNA breaking-rejoining enzymes"/>
    <property type="match status" value="1"/>
</dbReference>
<name>A0A4Z0GIU3_9BACL</name>
<evidence type="ECO:0000256" key="3">
    <source>
        <dbReference type="ARBA" id="ARBA00023125"/>
    </source>
</evidence>